<comment type="caution">
    <text evidence="1">The sequence shown here is derived from an EMBL/GenBank/DDBJ whole genome shotgun (WGS) entry which is preliminary data.</text>
</comment>
<accession>A0A7J3SMP3</accession>
<name>A0A7J3SMP3_9CREN</name>
<dbReference type="AlphaFoldDB" id="A0A7J3SMP3"/>
<evidence type="ECO:0000313" key="1">
    <source>
        <dbReference type="EMBL" id="HGZ60542.1"/>
    </source>
</evidence>
<protein>
    <submittedName>
        <fullName evidence="1">Uncharacterized protein</fullName>
    </submittedName>
</protein>
<proteinExistence type="predicted"/>
<dbReference type="EMBL" id="DTLS01000147">
    <property type="protein sequence ID" value="HGZ60542.1"/>
    <property type="molecule type" value="Genomic_DNA"/>
</dbReference>
<reference evidence="1" key="1">
    <citation type="journal article" date="2020" name="mSystems">
        <title>Genome- and Community-Level Interaction Insights into Carbon Utilization and Element Cycling Functions of Hydrothermarchaeota in Hydrothermal Sediment.</title>
        <authorList>
            <person name="Zhou Z."/>
            <person name="Liu Y."/>
            <person name="Xu W."/>
            <person name="Pan J."/>
            <person name="Luo Z.H."/>
            <person name="Li M."/>
        </authorList>
    </citation>
    <scope>NUCLEOTIDE SEQUENCE [LARGE SCALE GENOMIC DNA]</scope>
    <source>
        <strain evidence="1">SpSt-885</strain>
    </source>
</reference>
<gene>
    <name evidence="1" type="ORF">ENW83_05010</name>
</gene>
<sequence length="206" mass="23092">MSDKCSTLSLPEDIYLRSLTGRLIGEHLFDGYRKIAIITFPDRICSALVAATLSSYTYYTGYSDNIGAVFTYDDNFGETAKKVATGSFDAVFIAYGGEQKLSTVNEAFKMTLKALMNGGYKRGMVIHVRVWLASKQLSTVLQDERLSGWLESLPEIRVLTADLDLKKFIFNKVKINKGKLTMTPYREALLTDEHAELLRKSIPPPE</sequence>
<organism evidence="1">
    <name type="scientific">Fervidicoccus fontis</name>
    <dbReference type="NCBI Taxonomy" id="683846"/>
    <lineage>
        <taxon>Archaea</taxon>
        <taxon>Thermoproteota</taxon>
        <taxon>Thermoprotei</taxon>
        <taxon>Fervidicoccales</taxon>
        <taxon>Fervidicoccaceae</taxon>
        <taxon>Fervidicoccus</taxon>
    </lineage>
</organism>